<proteinExistence type="predicted"/>
<name>A0A0A2C6R5_PROMR</name>
<reference evidence="2" key="1">
    <citation type="journal article" date="2014" name="Sci. Data">
        <title>Genomes of diverse isolates of the marine cyanobacterium Prochlorococcus.</title>
        <authorList>
            <person name="Biller S."/>
            <person name="Berube P."/>
            <person name="Thompson J."/>
            <person name="Kelly L."/>
            <person name="Roggensack S."/>
            <person name="Awad L."/>
            <person name="Roache-Johnson K."/>
            <person name="Ding H."/>
            <person name="Giovannoni S.J."/>
            <person name="Moore L.R."/>
            <person name="Chisholm S.W."/>
        </authorList>
    </citation>
    <scope>NUCLEOTIDE SEQUENCE [LARGE SCALE GENOMIC DNA]</scope>
    <source>
        <strain evidence="2">PAC1</strain>
    </source>
</reference>
<comment type="caution">
    <text evidence="1">The sequence shown here is derived from an EMBL/GenBank/DDBJ whole genome shotgun (WGS) entry which is preliminary data.</text>
</comment>
<dbReference type="AlphaFoldDB" id="A0A0A2C6R5"/>
<gene>
    <name evidence="1" type="ORF">EV03_1306</name>
</gene>
<accession>A0A0A2C6R5</accession>
<protein>
    <submittedName>
        <fullName evidence="1">Uncharacterized protein</fullName>
    </submittedName>
</protein>
<organism evidence="1 2">
    <name type="scientific">Prochlorococcus marinus str. PAC1</name>
    <dbReference type="NCBI Taxonomy" id="59924"/>
    <lineage>
        <taxon>Bacteria</taxon>
        <taxon>Bacillati</taxon>
        <taxon>Cyanobacteriota</taxon>
        <taxon>Cyanophyceae</taxon>
        <taxon>Synechococcales</taxon>
        <taxon>Prochlorococcaceae</taxon>
        <taxon>Prochlorococcus</taxon>
    </lineage>
</organism>
<evidence type="ECO:0000313" key="2">
    <source>
        <dbReference type="Proteomes" id="UP000030392"/>
    </source>
</evidence>
<sequence>MLGNSIKYAERVKESRQVEKIKKALGDQASEFIPSYYAVLYYGKDFLGGLLEPEEYRKRWDREEVIKTHSFISRKIRKCFGDIPLFWFINRHDNYEDAEGVCKKGSFHSDLYIGEIPDEAIEDPSTALLPLFYAEKQSGIPINMREVGIEALKQLLLEACIRDAKWVGRHPNSLKLQSVPIEEFSQTFDYGLKDITKLDDFNQIVDWKNSSFYKQINRYSSPFMIKSHN</sequence>
<dbReference type="EMBL" id="JNAX01000012">
    <property type="protein sequence ID" value="KGG20344.1"/>
    <property type="molecule type" value="Genomic_DNA"/>
</dbReference>
<dbReference type="Proteomes" id="UP000030392">
    <property type="component" value="Unassembled WGS sequence"/>
</dbReference>
<evidence type="ECO:0000313" key="1">
    <source>
        <dbReference type="EMBL" id="KGG20344.1"/>
    </source>
</evidence>
<dbReference type="RefSeq" id="WP_036906300.1">
    <property type="nucleotide sequence ID" value="NZ_CP138967.1"/>
</dbReference>